<proteinExistence type="predicted"/>
<dbReference type="InterPro" id="IPR016186">
    <property type="entry name" value="C-type_lectin-like/link_sf"/>
</dbReference>
<dbReference type="EMBL" id="BMAT01013244">
    <property type="protein sequence ID" value="GFS08219.1"/>
    <property type="molecule type" value="Genomic_DNA"/>
</dbReference>
<dbReference type="Pfam" id="PF00059">
    <property type="entry name" value="Lectin_C"/>
    <property type="match status" value="1"/>
</dbReference>
<dbReference type="PROSITE" id="PS50041">
    <property type="entry name" value="C_TYPE_LECTIN_2"/>
    <property type="match status" value="1"/>
</dbReference>
<evidence type="ECO:0000259" key="1">
    <source>
        <dbReference type="PROSITE" id="PS50041"/>
    </source>
</evidence>
<name>A0AAV4ICJ6_9GAST</name>
<dbReference type="Gene3D" id="3.50.4.10">
    <property type="entry name" value="Hepatocyte Growth Factor"/>
    <property type="match status" value="1"/>
</dbReference>
<sequence length="263" mass="29540">MFENYTILTCKANDNEHLVHSTAANIDSVSVNVGDIRKFKPMKSHTSRMLSLPIHFREQASTLSECAAKCRQHPLDCLSFVYNKDDGQCLLGAWTVESGKMHTHACIHHENAAKYPFQRRVAAAGRLYTSACCKGEFFLRTLKGTQSKCLFYPNRHASFDGAKADCENRGSRMITFKTTEEATFVQNLLGCMDDTWVGIKDNCDNPGIDCNKHPQSRSFLWPDGTELSDDVKAVIRKNNSKYISIYLGVLTVCNIGSDYSHHL</sequence>
<gene>
    <name evidence="2" type="ORF">ElyMa_006589100</name>
</gene>
<feature type="domain" description="C-type lectin" evidence="1">
    <location>
        <begin position="145"/>
        <end position="228"/>
    </location>
</feature>
<evidence type="ECO:0000313" key="3">
    <source>
        <dbReference type="Proteomes" id="UP000762676"/>
    </source>
</evidence>
<dbReference type="InterPro" id="IPR001304">
    <property type="entry name" value="C-type_lectin-like"/>
</dbReference>
<protein>
    <recommendedName>
        <fullName evidence="1">C-type lectin domain-containing protein</fullName>
    </recommendedName>
</protein>
<dbReference type="SUPFAM" id="SSF56436">
    <property type="entry name" value="C-type lectin-like"/>
    <property type="match status" value="1"/>
</dbReference>
<dbReference type="InterPro" id="IPR003609">
    <property type="entry name" value="Pan_app"/>
</dbReference>
<evidence type="ECO:0000313" key="2">
    <source>
        <dbReference type="EMBL" id="GFS08219.1"/>
    </source>
</evidence>
<dbReference type="Proteomes" id="UP000762676">
    <property type="component" value="Unassembled WGS sequence"/>
</dbReference>
<keyword evidence="3" id="KW-1185">Reference proteome</keyword>
<comment type="caution">
    <text evidence="2">The sequence shown here is derived from an EMBL/GenBank/DDBJ whole genome shotgun (WGS) entry which is preliminary data.</text>
</comment>
<dbReference type="SUPFAM" id="SSF57414">
    <property type="entry name" value="Hairpin loop containing domain-like"/>
    <property type="match status" value="1"/>
</dbReference>
<dbReference type="InterPro" id="IPR016187">
    <property type="entry name" value="CTDL_fold"/>
</dbReference>
<organism evidence="2 3">
    <name type="scientific">Elysia marginata</name>
    <dbReference type="NCBI Taxonomy" id="1093978"/>
    <lineage>
        <taxon>Eukaryota</taxon>
        <taxon>Metazoa</taxon>
        <taxon>Spiralia</taxon>
        <taxon>Lophotrochozoa</taxon>
        <taxon>Mollusca</taxon>
        <taxon>Gastropoda</taxon>
        <taxon>Heterobranchia</taxon>
        <taxon>Euthyneura</taxon>
        <taxon>Panpulmonata</taxon>
        <taxon>Sacoglossa</taxon>
        <taxon>Placobranchoidea</taxon>
        <taxon>Plakobranchidae</taxon>
        <taxon>Elysia</taxon>
    </lineage>
</organism>
<reference evidence="2 3" key="1">
    <citation type="journal article" date="2021" name="Elife">
        <title>Chloroplast acquisition without the gene transfer in kleptoplastic sea slugs, Plakobranchus ocellatus.</title>
        <authorList>
            <person name="Maeda T."/>
            <person name="Takahashi S."/>
            <person name="Yoshida T."/>
            <person name="Shimamura S."/>
            <person name="Takaki Y."/>
            <person name="Nagai Y."/>
            <person name="Toyoda A."/>
            <person name="Suzuki Y."/>
            <person name="Arimoto A."/>
            <person name="Ishii H."/>
            <person name="Satoh N."/>
            <person name="Nishiyama T."/>
            <person name="Hasebe M."/>
            <person name="Maruyama T."/>
            <person name="Minagawa J."/>
            <person name="Obokata J."/>
            <person name="Shigenobu S."/>
        </authorList>
    </citation>
    <scope>NUCLEOTIDE SEQUENCE [LARGE SCALE GENOMIC DNA]</scope>
</reference>
<dbReference type="CDD" id="cd01099">
    <property type="entry name" value="PAN_AP_HGF"/>
    <property type="match status" value="1"/>
</dbReference>
<dbReference type="Gene3D" id="3.10.100.10">
    <property type="entry name" value="Mannose-Binding Protein A, subunit A"/>
    <property type="match status" value="1"/>
</dbReference>
<dbReference type="AlphaFoldDB" id="A0AAV4ICJ6"/>
<dbReference type="CDD" id="cd00037">
    <property type="entry name" value="CLECT"/>
    <property type="match status" value="1"/>
</dbReference>
<accession>A0AAV4ICJ6</accession>
<dbReference type="Pfam" id="PF00024">
    <property type="entry name" value="PAN_1"/>
    <property type="match status" value="1"/>
</dbReference>